<name>A0A917ERQ7_9MICC</name>
<dbReference type="InterPro" id="IPR050109">
    <property type="entry name" value="HTH-type_TetR-like_transc_reg"/>
</dbReference>
<dbReference type="PROSITE" id="PS50977">
    <property type="entry name" value="HTH_TETR_2"/>
    <property type="match status" value="1"/>
</dbReference>
<sequence length="201" mass="22061">MIGPAAEAEIIAEQLGLNRTSAEILAAYVELIEELGTDDVSMKLIARRAGVGERTIFRHYATRTDLLLGAASWADRVVFARPDYDSVFDLPLALRQTMTAYGQRPDLAFLVAEAMMRGAAGTDPAPSREHLERLLWQEIPDLQEDERRSVLAALCHLDSAGTWVALQREFGMAVHDIADAAAWSAEATLNPLRSRTGAHYG</sequence>
<gene>
    <name evidence="6" type="ORF">GCM10011401_17530</name>
</gene>
<keyword evidence="1" id="KW-0805">Transcription regulation</keyword>
<dbReference type="EMBL" id="BMIS01000007">
    <property type="protein sequence ID" value="GGE70850.1"/>
    <property type="molecule type" value="Genomic_DNA"/>
</dbReference>
<comment type="caution">
    <text evidence="6">The sequence shown here is derived from an EMBL/GenBank/DDBJ whole genome shotgun (WGS) entry which is preliminary data.</text>
</comment>
<evidence type="ECO:0000256" key="1">
    <source>
        <dbReference type="ARBA" id="ARBA00023015"/>
    </source>
</evidence>
<dbReference type="PANTHER" id="PTHR30055">
    <property type="entry name" value="HTH-TYPE TRANSCRIPTIONAL REGULATOR RUTR"/>
    <property type="match status" value="1"/>
</dbReference>
<evidence type="ECO:0000256" key="2">
    <source>
        <dbReference type="ARBA" id="ARBA00023125"/>
    </source>
</evidence>
<protein>
    <submittedName>
        <fullName evidence="6">Transcriptional regulator</fullName>
    </submittedName>
</protein>
<reference evidence="6" key="2">
    <citation type="submission" date="2020-09" db="EMBL/GenBank/DDBJ databases">
        <authorList>
            <person name="Sun Q."/>
            <person name="Zhou Y."/>
        </authorList>
    </citation>
    <scope>NUCLEOTIDE SEQUENCE</scope>
    <source>
        <strain evidence="6">CGMCC 1.15388</strain>
    </source>
</reference>
<accession>A0A917ERQ7</accession>
<keyword evidence="7" id="KW-1185">Reference proteome</keyword>
<dbReference type="AlphaFoldDB" id="A0A917ERQ7"/>
<dbReference type="Pfam" id="PF00440">
    <property type="entry name" value="TetR_N"/>
    <property type="match status" value="1"/>
</dbReference>
<organism evidence="6 7">
    <name type="scientific">Nesterenkonia cremea</name>
    <dbReference type="NCBI Taxonomy" id="1882340"/>
    <lineage>
        <taxon>Bacteria</taxon>
        <taxon>Bacillati</taxon>
        <taxon>Actinomycetota</taxon>
        <taxon>Actinomycetes</taxon>
        <taxon>Micrococcales</taxon>
        <taxon>Micrococcaceae</taxon>
        <taxon>Nesterenkonia</taxon>
    </lineage>
</organism>
<dbReference type="Proteomes" id="UP000633136">
    <property type="component" value="Unassembled WGS sequence"/>
</dbReference>
<evidence type="ECO:0000256" key="4">
    <source>
        <dbReference type="PROSITE-ProRule" id="PRU00335"/>
    </source>
</evidence>
<dbReference type="InterPro" id="IPR009057">
    <property type="entry name" value="Homeodomain-like_sf"/>
</dbReference>
<dbReference type="Gene3D" id="1.10.357.10">
    <property type="entry name" value="Tetracycline Repressor, domain 2"/>
    <property type="match status" value="1"/>
</dbReference>
<dbReference type="PANTHER" id="PTHR30055:SF234">
    <property type="entry name" value="HTH-TYPE TRANSCRIPTIONAL REGULATOR BETI"/>
    <property type="match status" value="1"/>
</dbReference>
<dbReference type="SUPFAM" id="SSF46689">
    <property type="entry name" value="Homeodomain-like"/>
    <property type="match status" value="1"/>
</dbReference>
<keyword evidence="2 4" id="KW-0238">DNA-binding</keyword>
<dbReference type="GO" id="GO:0003700">
    <property type="term" value="F:DNA-binding transcription factor activity"/>
    <property type="evidence" value="ECO:0007669"/>
    <property type="project" value="TreeGrafter"/>
</dbReference>
<dbReference type="PRINTS" id="PR00455">
    <property type="entry name" value="HTHTETR"/>
</dbReference>
<dbReference type="GO" id="GO:0000976">
    <property type="term" value="F:transcription cis-regulatory region binding"/>
    <property type="evidence" value="ECO:0007669"/>
    <property type="project" value="TreeGrafter"/>
</dbReference>
<feature type="domain" description="HTH tetR-type" evidence="5">
    <location>
        <begin position="18"/>
        <end position="78"/>
    </location>
</feature>
<evidence type="ECO:0000313" key="6">
    <source>
        <dbReference type="EMBL" id="GGE70850.1"/>
    </source>
</evidence>
<evidence type="ECO:0000313" key="7">
    <source>
        <dbReference type="Proteomes" id="UP000633136"/>
    </source>
</evidence>
<dbReference type="RefSeq" id="WP_188684791.1">
    <property type="nucleotide sequence ID" value="NZ_BMIS01000007.1"/>
</dbReference>
<feature type="DNA-binding region" description="H-T-H motif" evidence="4">
    <location>
        <begin position="41"/>
        <end position="60"/>
    </location>
</feature>
<reference evidence="6" key="1">
    <citation type="journal article" date="2014" name="Int. J. Syst. Evol. Microbiol.">
        <title>Complete genome sequence of Corynebacterium casei LMG S-19264T (=DSM 44701T), isolated from a smear-ripened cheese.</title>
        <authorList>
            <consortium name="US DOE Joint Genome Institute (JGI-PGF)"/>
            <person name="Walter F."/>
            <person name="Albersmeier A."/>
            <person name="Kalinowski J."/>
            <person name="Ruckert C."/>
        </authorList>
    </citation>
    <scope>NUCLEOTIDE SEQUENCE</scope>
    <source>
        <strain evidence="6">CGMCC 1.15388</strain>
    </source>
</reference>
<keyword evidence="3" id="KW-0804">Transcription</keyword>
<dbReference type="InterPro" id="IPR001647">
    <property type="entry name" value="HTH_TetR"/>
</dbReference>
<proteinExistence type="predicted"/>
<evidence type="ECO:0000259" key="5">
    <source>
        <dbReference type="PROSITE" id="PS50977"/>
    </source>
</evidence>
<evidence type="ECO:0000256" key="3">
    <source>
        <dbReference type="ARBA" id="ARBA00023163"/>
    </source>
</evidence>